<dbReference type="CDD" id="cd00024">
    <property type="entry name" value="CD_CSD"/>
    <property type="match status" value="2"/>
</dbReference>
<name>A0A0L0N2K8_TOLOC</name>
<feature type="domain" description="Chromo" evidence="3">
    <location>
        <begin position="174"/>
        <end position="257"/>
    </location>
</feature>
<evidence type="ECO:0000259" key="3">
    <source>
        <dbReference type="PROSITE" id="PS50013"/>
    </source>
</evidence>
<dbReference type="AlphaFoldDB" id="A0A0L0N2K8"/>
<evidence type="ECO:0000313" key="5">
    <source>
        <dbReference type="Proteomes" id="UP000036947"/>
    </source>
</evidence>
<evidence type="ECO:0000313" key="4">
    <source>
        <dbReference type="EMBL" id="KND88266.1"/>
    </source>
</evidence>
<accession>A0A0L0N2K8</accession>
<dbReference type="GO" id="GO:0006338">
    <property type="term" value="P:chromatin remodeling"/>
    <property type="evidence" value="ECO:0007669"/>
    <property type="project" value="UniProtKB-ARBA"/>
</dbReference>
<evidence type="ECO:0000256" key="1">
    <source>
        <dbReference type="ARBA" id="ARBA00011353"/>
    </source>
</evidence>
<comment type="subunit">
    <text evidence="1">Component of the NuA4 histone acetyltransferase complex.</text>
</comment>
<organism evidence="4 5">
    <name type="scientific">Tolypocladium ophioglossoides (strain CBS 100239)</name>
    <name type="common">Snaketongue truffleclub</name>
    <name type="synonym">Elaphocordyceps ophioglossoides</name>
    <dbReference type="NCBI Taxonomy" id="1163406"/>
    <lineage>
        <taxon>Eukaryota</taxon>
        <taxon>Fungi</taxon>
        <taxon>Dikarya</taxon>
        <taxon>Ascomycota</taxon>
        <taxon>Pezizomycotina</taxon>
        <taxon>Sordariomycetes</taxon>
        <taxon>Hypocreomycetidae</taxon>
        <taxon>Hypocreales</taxon>
        <taxon>Ophiocordycipitaceae</taxon>
        <taxon>Tolypocladium</taxon>
    </lineage>
</organism>
<feature type="region of interest" description="Disordered" evidence="2">
    <location>
        <begin position="1"/>
        <end position="69"/>
    </location>
</feature>
<dbReference type="InterPro" id="IPR000953">
    <property type="entry name" value="Chromo/chromo_shadow_dom"/>
</dbReference>
<feature type="compositionally biased region" description="Polar residues" evidence="2">
    <location>
        <begin position="1"/>
        <end position="13"/>
    </location>
</feature>
<dbReference type="InterPro" id="IPR016197">
    <property type="entry name" value="Chromo-like_dom_sf"/>
</dbReference>
<comment type="caution">
    <text evidence="4">The sequence shown here is derived from an EMBL/GenBank/DDBJ whole genome shotgun (WGS) entry which is preliminary data.</text>
</comment>
<reference evidence="4 5" key="1">
    <citation type="journal article" date="2015" name="BMC Genomics">
        <title>The genome of the truffle-parasite Tolypocladium ophioglossoides and the evolution of antifungal peptaibiotics.</title>
        <authorList>
            <person name="Quandt C.A."/>
            <person name="Bushley K.E."/>
            <person name="Spatafora J.W."/>
        </authorList>
    </citation>
    <scope>NUCLEOTIDE SEQUENCE [LARGE SCALE GENOMIC DNA]</scope>
    <source>
        <strain evidence="4 5">CBS 100239</strain>
    </source>
</reference>
<dbReference type="Gene3D" id="2.40.50.40">
    <property type="match status" value="2"/>
</dbReference>
<dbReference type="Proteomes" id="UP000036947">
    <property type="component" value="Unassembled WGS sequence"/>
</dbReference>
<keyword evidence="5" id="KW-1185">Reference proteome</keyword>
<dbReference type="PROSITE" id="PS50013">
    <property type="entry name" value="CHROMO_2"/>
    <property type="match status" value="1"/>
</dbReference>
<proteinExistence type="predicted"/>
<dbReference type="OrthoDB" id="433924at2759"/>
<evidence type="ECO:0000256" key="2">
    <source>
        <dbReference type="SAM" id="MobiDB-lite"/>
    </source>
</evidence>
<gene>
    <name evidence="4" type="ORF">TOPH_07048</name>
</gene>
<dbReference type="EMBL" id="LFRF01000027">
    <property type="protein sequence ID" value="KND88266.1"/>
    <property type="molecule type" value="Genomic_DNA"/>
</dbReference>
<protein>
    <recommendedName>
        <fullName evidence="3">Chromo domain-containing protein</fullName>
    </recommendedName>
</protein>
<dbReference type="SUPFAM" id="SSF54160">
    <property type="entry name" value="Chromo domain-like"/>
    <property type="match status" value="2"/>
</dbReference>
<dbReference type="STRING" id="1163406.A0A0L0N2K8"/>
<feature type="compositionally biased region" description="Polar residues" evidence="2">
    <location>
        <begin position="35"/>
        <end position="56"/>
    </location>
</feature>
<sequence length="262" mass="29586">MSSFFASILNSPKESPGILNLNPPRSAKTSRTKQPRNSLDRSMTSPTEATRNSRNSDAPYGVATSRNDAHHPANATEACLNDASVGISNTTSTAILAQSKPAAFDATDTLVEKEGERVGEGLEQAEEDDAEDEQVHACFKRFVQHRWAGDSIEIQVEWDKGDLTWEPEANLHEDAPETLFAYWKSKGARPTNPADPDLYCIFAIRKHSSNRKRLLVEWVGYGPKDMTWVLRRSVEKTAPEMVAQYWDSLKSKRRRRFVRRHR</sequence>